<evidence type="ECO:0000256" key="4">
    <source>
        <dbReference type="ARBA" id="ARBA00022481"/>
    </source>
</evidence>
<comment type="subcellular location">
    <subcellularLocation>
        <location evidence="1">Cell inner membrane</location>
        <topology evidence="1">Single-pass membrane protein</topology>
    </subcellularLocation>
</comment>
<evidence type="ECO:0000313" key="13">
    <source>
        <dbReference type="Proteomes" id="UP000000753"/>
    </source>
</evidence>
<protein>
    <recommendedName>
        <fullName evidence="2">Type II secretion system protein H</fullName>
    </recommendedName>
    <alternativeName>
        <fullName evidence="10">General secretion pathway protein H</fullName>
    </alternativeName>
</protein>
<evidence type="ECO:0000256" key="7">
    <source>
        <dbReference type="ARBA" id="ARBA00022989"/>
    </source>
</evidence>
<keyword evidence="7" id="KW-1133">Transmembrane helix</keyword>
<evidence type="ECO:0000313" key="12">
    <source>
        <dbReference type="EMBL" id="ACJ31273.1"/>
    </source>
</evidence>
<dbReference type="AlphaFoldDB" id="B8CTM9"/>
<accession>B8CTM9</accession>
<feature type="domain" description="General secretion pathway GspH" evidence="11">
    <location>
        <begin position="48"/>
        <end position="138"/>
    </location>
</feature>
<dbReference type="InterPro" id="IPR045584">
    <property type="entry name" value="Pilin-like"/>
</dbReference>
<proteinExistence type="inferred from homology"/>
<evidence type="ECO:0000256" key="10">
    <source>
        <dbReference type="ARBA" id="ARBA00030775"/>
    </source>
</evidence>
<evidence type="ECO:0000256" key="9">
    <source>
        <dbReference type="ARBA" id="ARBA00025772"/>
    </source>
</evidence>
<dbReference type="eggNOG" id="COG4970">
    <property type="taxonomic scope" value="Bacteria"/>
</dbReference>
<dbReference type="Pfam" id="PF07963">
    <property type="entry name" value="N_methyl"/>
    <property type="match status" value="1"/>
</dbReference>
<dbReference type="OrthoDB" id="7056613at2"/>
<dbReference type="InterPro" id="IPR012902">
    <property type="entry name" value="N_methyl_site"/>
</dbReference>
<dbReference type="GO" id="GO:0015628">
    <property type="term" value="P:protein secretion by the type II secretion system"/>
    <property type="evidence" value="ECO:0007669"/>
    <property type="project" value="InterPro"/>
</dbReference>
<keyword evidence="5" id="KW-0997">Cell inner membrane</keyword>
<dbReference type="InterPro" id="IPR022346">
    <property type="entry name" value="T2SS_GspH"/>
</dbReference>
<evidence type="ECO:0000256" key="5">
    <source>
        <dbReference type="ARBA" id="ARBA00022519"/>
    </source>
</evidence>
<organism evidence="12 13">
    <name type="scientific">Shewanella piezotolerans (strain WP3 / JCM 13877)</name>
    <dbReference type="NCBI Taxonomy" id="225849"/>
    <lineage>
        <taxon>Bacteria</taxon>
        <taxon>Pseudomonadati</taxon>
        <taxon>Pseudomonadota</taxon>
        <taxon>Gammaproteobacteria</taxon>
        <taxon>Alteromonadales</taxon>
        <taxon>Shewanellaceae</taxon>
        <taxon>Shewanella</taxon>
    </lineage>
</organism>
<name>B8CTM9_SHEPW</name>
<evidence type="ECO:0000256" key="8">
    <source>
        <dbReference type="ARBA" id="ARBA00023136"/>
    </source>
</evidence>
<evidence type="ECO:0000256" key="3">
    <source>
        <dbReference type="ARBA" id="ARBA00022475"/>
    </source>
</evidence>
<dbReference type="SUPFAM" id="SSF54523">
    <property type="entry name" value="Pili subunits"/>
    <property type="match status" value="1"/>
</dbReference>
<evidence type="ECO:0000256" key="6">
    <source>
        <dbReference type="ARBA" id="ARBA00022692"/>
    </source>
</evidence>
<keyword evidence="3" id="KW-1003">Cell membrane</keyword>
<dbReference type="GO" id="GO:0005886">
    <property type="term" value="C:plasma membrane"/>
    <property type="evidence" value="ECO:0007669"/>
    <property type="project" value="UniProtKB-SubCell"/>
</dbReference>
<sequence>MHSFTAPTSKGFTLIELLTTLAIVAIAASTAVPAMSNQIKNNRLVSNANQLQSVFKFARSEAAKRDLTILINEDAGSWLVQLEGETLQEFRVSHNDIAVTGLKDMTLSRSGEAEASKIKITDSDSGTTDYCFTILTSGQSYLTKSNRCS</sequence>
<gene>
    <name evidence="12" type="ordered locus">swp_4635</name>
</gene>
<evidence type="ECO:0000259" key="11">
    <source>
        <dbReference type="Pfam" id="PF12019"/>
    </source>
</evidence>
<comment type="similarity">
    <text evidence="9">Belongs to the GSP H family.</text>
</comment>
<dbReference type="Pfam" id="PF12019">
    <property type="entry name" value="GspH"/>
    <property type="match status" value="1"/>
</dbReference>
<dbReference type="RefSeq" id="WP_020914603.1">
    <property type="nucleotide sequence ID" value="NC_011566.1"/>
</dbReference>
<dbReference type="GO" id="GO:0015627">
    <property type="term" value="C:type II protein secretion system complex"/>
    <property type="evidence" value="ECO:0007669"/>
    <property type="project" value="InterPro"/>
</dbReference>
<dbReference type="PROSITE" id="PS00409">
    <property type="entry name" value="PROKAR_NTER_METHYL"/>
    <property type="match status" value="1"/>
</dbReference>
<dbReference type="Gene3D" id="3.30.700.10">
    <property type="entry name" value="Glycoprotein, Type 4 Pilin"/>
    <property type="match status" value="1"/>
</dbReference>
<dbReference type="HOGENOM" id="CLU_084761_5_3_6"/>
<dbReference type="KEGG" id="swp:swp_4635"/>
<dbReference type="Proteomes" id="UP000000753">
    <property type="component" value="Chromosome"/>
</dbReference>
<keyword evidence="13" id="KW-1185">Reference proteome</keyword>
<dbReference type="NCBIfam" id="TIGR02532">
    <property type="entry name" value="IV_pilin_GFxxxE"/>
    <property type="match status" value="1"/>
</dbReference>
<dbReference type="STRING" id="225849.swp_4635"/>
<dbReference type="EMBL" id="CP000472">
    <property type="protein sequence ID" value="ACJ31273.1"/>
    <property type="molecule type" value="Genomic_DNA"/>
</dbReference>
<evidence type="ECO:0000256" key="2">
    <source>
        <dbReference type="ARBA" id="ARBA00021549"/>
    </source>
</evidence>
<keyword evidence="8" id="KW-0472">Membrane</keyword>
<evidence type="ECO:0000256" key="1">
    <source>
        <dbReference type="ARBA" id="ARBA00004377"/>
    </source>
</evidence>
<reference evidence="12 13" key="1">
    <citation type="journal article" date="2008" name="PLoS ONE">
        <title>Environmental adaptation: genomic analysis of the piezotolerant and psychrotolerant deep-sea iron reducing bacterium Shewanella piezotolerans WP3.</title>
        <authorList>
            <person name="Wang F."/>
            <person name="Wang J."/>
            <person name="Jian H."/>
            <person name="Zhang B."/>
            <person name="Li S."/>
            <person name="Wang F."/>
            <person name="Zeng X."/>
            <person name="Gao L."/>
            <person name="Bartlett D.H."/>
            <person name="Yu J."/>
            <person name="Hu S."/>
            <person name="Xiao X."/>
        </authorList>
    </citation>
    <scope>NUCLEOTIDE SEQUENCE [LARGE SCALE GENOMIC DNA]</scope>
    <source>
        <strain evidence="13">WP3 / JCM 13877</strain>
    </source>
</reference>
<keyword evidence="4" id="KW-0488">Methylation</keyword>
<keyword evidence="6" id="KW-0812">Transmembrane</keyword>